<evidence type="ECO:0000259" key="2">
    <source>
        <dbReference type="Pfam" id="PF02517"/>
    </source>
</evidence>
<dbReference type="InterPro" id="IPR003675">
    <property type="entry name" value="Rce1/LyrA-like_dom"/>
</dbReference>
<feature type="transmembrane region" description="Helical" evidence="1">
    <location>
        <begin position="38"/>
        <end position="57"/>
    </location>
</feature>
<name>A0A850CCR3_9ACTN</name>
<feature type="transmembrane region" description="Helical" evidence="1">
    <location>
        <begin position="189"/>
        <end position="208"/>
    </location>
</feature>
<dbReference type="GO" id="GO:0004175">
    <property type="term" value="F:endopeptidase activity"/>
    <property type="evidence" value="ECO:0007669"/>
    <property type="project" value="UniProtKB-ARBA"/>
</dbReference>
<dbReference type="InterPro" id="IPR042150">
    <property type="entry name" value="MmRce1-like"/>
</dbReference>
<sequence>MARNTKGLTAYLILSFGLAWGGIAAVVASGGSVVNPLLQLPIAFAPAVAALVVRAWVTREGFADARQRLRLRAARRYYLYAWLGPVLVLAASVALAAAFGDLPDLAAVPEAVLGADVPWAVLAPLALLVPVVAMPVFWGEEFGWRGYLQQRVGRSPLTAALITGLIWAAWHAPLVFTDYARSDAPGLTLATWAAQIVAQAVILAWLFLRSGSIWVPSLAHAGNNLVIGTFSEPLLGGFAPWEVNLLQAAPLLVLCAWVVLTGRLSPEPQRRKETDKARIAPIG</sequence>
<dbReference type="GO" id="GO:0006508">
    <property type="term" value="P:proteolysis"/>
    <property type="evidence" value="ECO:0007669"/>
    <property type="project" value="UniProtKB-KW"/>
</dbReference>
<dbReference type="AlphaFoldDB" id="A0A850CCR3"/>
<feature type="transmembrane region" description="Helical" evidence="1">
    <location>
        <begin position="119"/>
        <end position="138"/>
    </location>
</feature>
<evidence type="ECO:0000256" key="1">
    <source>
        <dbReference type="SAM" id="Phobius"/>
    </source>
</evidence>
<feature type="domain" description="CAAX prenyl protease 2/Lysostaphin resistance protein A-like" evidence="2">
    <location>
        <begin position="126"/>
        <end position="226"/>
    </location>
</feature>
<keyword evidence="3" id="KW-0378">Hydrolase</keyword>
<gene>
    <name evidence="3" type="ORF">HOQ43_14875</name>
</gene>
<feature type="transmembrane region" description="Helical" evidence="1">
    <location>
        <begin position="77"/>
        <end position="99"/>
    </location>
</feature>
<dbReference type="Pfam" id="PF02517">
    <property type="entry name" value="Rce1-like"/>
    <property type="match status" value="1"/>
</dbReference>
<dbReference type="GO" id="GO:0080120">
    <property type="term" value="P:CAAX-box protein maturation"/>
    <property type="evidence" value="ECO:0007669"/>
    <property type="project" value="UniProtKB-ARBA"/>
</dbReference>
<comment type="caution">
    <text evidence="3">The sequence shown here is derived from an EMBL/GenBank/DDBJ whole genome shotgun (WGS) entry which is preliminary data.</text>
</comment>
<feature type="transmembrane region" description="Helical" evidence="1">
    <location>
        <begin position="159"/>
        <end position="177"/>
    </location>
</feature>
<dbReference type="EMBL" id="JABFXE010000618">
    <property type="protein sequence ID" value="NUQ89729.1"/>
    <property type="molecule type" value="Genomic_DNA"/>
</dbReference>
<keyword evidence="1" id="KW-0472">Membrane</keyword>
<evidence type="ECO:0000313" key="3">
    <source>
        <dbReference type="EMBL" id="NUQ89729.1"/>
    </source>
</evidence>
<dbReference type="GO" id="GO:0008237">
    <property type="term" value="F:metallopeptidase activity"/>
    <property type="evidence" value="ECO:0007669"/>
    <property type="project" value="UniProtKB-KW"/>
</dbReference>
<keyword evidence="3" id="KW-0482">Metalloprotease</keyword>
<keyword evidence="1" id="KW-1133">Transmembrane helix</keyword>
<evidence type="ECO:0000313" key="4">
    <source>
        <dbReference type="Proteomes" id="UP000574690"/>
    </source>
</evidence>
<proteinExistence type="predicted"/>
<dbReference type="PANTHER" id="PTHR35797:SF1">
    <property type="entry name" value="PROTEASE"/>
    <property type="match status" value="1"/>
</dbReference>
<dbReference type="Proteomes" id="UP000574690">
    <property type="component" value="Unassembled WGS sequence"/>
</dbReference>
<keyword evidence="3" id="KW-0645">Protease</keyword>
<accession>A0A850CCR3</accession>
<organism evidence="3 4">
    <name type="scientific">Glycomyces artemisiae</name>
    <dbReference type="NCBI Taxonomy" id="1076443"/>
    <lineage>
        <taxon>Bacteria</taxon>
        <taxon>Bacillati</taxon>
        <taxon>Actinomycetota</taxon>
        <taxon>Actinomycetes</taxon>
        <taxon>Glycomycetales</taxon>
        <taxon>Glycomycetaceae</taxon>
        <taxon>Glycomyces</taxon>
    </lineage>
</organism>
<dbReference type="PANTHER" id="PTHR35797">
    <property type="entry name" value="PROTEASE-RELATED"/>
    <property type="match status" value="1"/>
</dbReference>
<keyword evidence="1" id="KW-0812">Transmembrane</keyword>
<reference evidence="3 4" key="1">
    <citation type="submission" date="2020-05" db="EMBL/GenBank/DDBJ databases">
        <title>DNA-SIP metagenomic assembled genomes.</title>
        <authorList>
            <person name="Yu J."/>
        </authorList>
    </citation>
    <scope>NUCLEOTIDE SEQUENCE [LARGE SCALE GENOMIC DNA]</scope>
    <source>
        <strain evidence="3">Bin5.27</strain>
    </source>
</reference>
<protein>
    <submittedName>
        <fullName evidence="3">CPBP family intramembrane metalloprotease</fullName>
    </submittedName>
</protein>